<feature type="chain" id="PRO_5046555807" evidence="1">
    <location>
        <begin position="18"/>
        <end position="93"/>
    </location>
</feature>
<dbReference type="Proteomes" id="UP001595632">
    <property type="component" value="Unassembled WGS sequence"/>
</dbReference>
<accession>A0ABV7GWB3</accession>
<evidence type="ECO:0000256" key="1">
    <source>
        <dbReference type="SAM" id="SignalP"/>
    </source>
</evidence>
<keyword evidence="3" id="KW-1185">Reference proteome</keyword>
<feature type="signal peptide" evidence="1">
    <location>
        <begin position="1"/>
        <end position="17"/>
    </location>
</feature>
<evidence type="ECO:0000313" key="2">
    <source>
        <dbReference type="EMBL" id="MFC3144067.1"/>
    </source>
</evidence>
<protein>
    <submittedName>
        <fullName evidence="2">Uncharacterized protein</fullName>
    </submittedName>
</protein>
<reference evidence="3" key="1">
    <citation type="journal article" date="2019" name="Int. J. Syst. Evol. Microbiol.">
        <title>The Global Catalogue of Microorganisms (GCM) 10K type strain sequencing project: providing services to taxonomists for standard genome sequencing and annotation.</title>
        <authorList>
            <consortium name="The Broad Institute Genomics Platform"/>
            <consortium name="The Broad Institute Genome Sequencing Center for Infectious Disease"/>
            <person name="Wu L."/>
            <person name="Ma J."/>
        </authorList>
    </citation>
    <scope>NUCLEOTIDE SEQUENCE [LARGE SCALE GENOMIC DNA]</scope>
    <source>
        <strain evidence="3">KCTC 52366</strain>
    </source>
</reference>
<keyword evidence="1" id="KW-0732">Signal</keyword>
<dbReference type="EMBL" id="JBHRTB010000010">
    <property type="protein sequence ID" value="MFC3144067.1"/>
    <property type="molecule type" value="Genomic_DNA"/>
</dbReference>
<evidence type="ECO:0000313" key="3">
    <source>
        <dbReference type="Proteomes" id="UP001595632"/>
    </source>
</evidence>
<sequence>MYRALALLLLAPGLATAQDAFRGYEPLPGVEYYCTDDHGARKELGDVICITAGCDTWMARCDMSLNNPTWRRIQDGCPGVSLYDRIKTMQPPV</sequence>
<name>A0ABV7GWB3_9RHOB</name>
<proteinExistence type="predicted"/>
<organism evidence="2 3">
    <name type="scientific">Psychromarinibacter halotolerans</name>
    <dbReference type="NCBI Taxonomy" id="1775175"/>
    <lineage>
        <taxon>Bacteria</taxon>
        <taxon>Pseudomonadati</taxon>
        <taxon>Pseudomonadota</taxon>
        <taxon>Alphaproteobacteria</taxon>
        <taxon>Rhodobacterales</taxon>
        <taxon>Paracoccaceae</taxon>
        <taxon>Psychromarinibacter</taxon>
    </lineage>
</organism>
<dbReference type="RefSeq" id="WP_275631329.1">
    <property type="nucleotide sequence ID" value="NZ_JARGYD010000001.1"/>
</dbReference>
<comment type="caution">
    <text evidence="2">The sequence shown here is derived from an EMBL/GenBank/DDBJ whole genome shotgun (WGS) entry which is preliminary data.</text>
</comment>
<gene>
    <name evidence="2" type="ORF">ACFOGP_15210</name>
</gene>